<dbReference type="PROSITE" id="PS50011">
    <property type="entry name" value="PROTEIN_KINASE_DOM"/>
    <property type="match status" value="2"/>
</dbReference>
<feature type="compositionally biased region" description="Polar residues" evidence="11">
    <location>
        <begin position="940"/>
        <end position="978"/>
    </location>
</feature>
<dbReference type="GO" id="GO:0004672">
    <property type="term" value="F:protein kinase activity"/>
    <property type="evidence" value="ECO:0007669"/>
    <property type="project" value="InterPro"/>
</dbReference>
<dbReference type="OrthoDB" id="4062651at2759"/>
<protein>
    <recommendedName>
        <fullName evidence="2">RING-type E3 ubiquitin transferase</fullName>
        <ecNumber evidence="2">2.3.2.27</ecNumber>
    </recommendedName>
</protein>
<name>A0A833VUH0_9POAL</name>
<dbReference type="CDD" id="cd01989">
    <property type="entry name" value="USP_STK_Ubox_N"/>
    <property type="match status" value="2"/>
</dbReference>
<reference evidence="13" key="1">
    <citation type="submission" date="2020-01" db="EMBL/GenBank/DDBJ databases">
        <title>Genome sequence of Kobresia littledalei, the first chromosome-level genome in the family Cyperaceae.</title>
        <authorList>
            <person name="Qu G."/>
        </authorList>
    </citation>
    <scope>NUCLEOTIDE SEQUENCE</scope>
    <source>
        <strain evidence="13">C.B.Clarke</strain>
        <tissue evidence="13">Leaf</tissue>
    </source>
</reference>
<keyword evidence="3" id="KW-0723">Serine/threonine-protein kinase</keyword>
<comment type="caution">
    <text evidence="13">The sequence shown here is derived from an EMBL/GenBank/DDBJ whole genome shotgun (WGS) entry which is preliminary data.</text>
</comment>
<keyword evidence="6" id="KW-0418">Kinase</keyword>
<feature type="region of interest" description="Disordered" evidence="11">
    <location>
        <begin position="1508"/>
        <end position="1534"/>
    </location>
</feature>
<dbReference type="InterPro" id="IPR000719">
    <property type="entry name" value="Prot_kinase_dom"/>
</dbReference>
<evidence type="ECO:0000256" key="11">
    <source>
        <dbReference type="SAM" id="MobiDB-lite"/>
    </source>
</evidence>
<evidence type="ECO:0000256" key="2">
    <source>
        <dbReference type="ARBA" id="ARBA00012483"/>
    </source>
</evidence>
<dbReference type="Pfam" id="PF00069">
    <property type="entry name" value="Pkinase"/>
    <property type="match status" value="1"/>
</dbReference>
<keyword evidence="8 9" id="KW-0067">ATP-binding</keyword>
<dbReference type="InterPro" id="IPR017441">
    <property type="entry name" value="Protein_kinase_ATP_BS"/>
</dbReference>
<feature type="compositionally biased region" description="Basic and acidic residues" evidence="11">
    <location>
        <begin position="1643"/>
        <end position="1656"/>
    </location>
</feature>
<dbReference type="Pfam" id="PF07714">
    <property type="entry name" value="PK_Tyr_Ser-Thr"/>
    <property type="match status" value="1"/>
</dbReference>
<dbReference type="EMBL" id="SWLB01000008">
    <property type="protein sequence ID" value="KAF3335698.1"/>
    <property type="molecule type" value="Genomic_DNA"/>
</dbReference>
<dbReference type="GO" id="GO:0005524">
    <property type="term" value="F:ATP binding"/>
    <property type="evidence" value="ECO:0007669"/>
    <property type="project" value="UniProtKB-UniRule"/>
</dbReference>
<feature type="binding site" evidence="9">
    <location>
        <position position="1217"/>
    </location>
    <ligand>
        <name>ATP</name>
        <dbReference type="ChEBI" id="CHEBI:30616"/>
    </ligand>
</feature>
<dbReference type="SUPFAM" id="SSF56112">
    <property type="entry name" value="Protein kinase-like (PK-like)"/>
    <property type="match status" value="2"/>
</dbReference>
<feature type="coiled-coil region" evidence="10">
    <location>
        <begin position="361"/>
        <end position="437"/>
    </location>
</feature>
<feature type="compositionally biased region" description="Basic and acidic residues" evidence="11">
    <location>
        <begin position="332"/>
        <end position="348"/>
    </location>
</feature>
<dbReference type="PANTHER" id="PTHR45647:SF100">
    <property type="entry name" value="U-BOX DOMAIN-CONTAINING PROTEIN 33"/>
    <property type="match status" value="1"/>
</dbReference>
<feature type="region of interest" description="Disordered" evidence="11">
    <location>
        <begin position="1025"/>
        <end position="1075"/>
    </location>
</feature>
<dbReference type="GO" id="GO:0061630">
    <property type="term" value="F:ubiquitin protein ligase activity"/>
    <property type="evidence" value="ECO:0007669"/>
    <property type="project" value="UniProtKB-EC"/>
</dbReference>
<dbReference type="Proteomes" id="UP000623129">
    <property type="component" value="Unassembled WGS sequence"/>
</dbReference>
<feature type="compositionally biased region" description="Polar residues" evidence="11">
    <location>
        <begin position="1658"/>
        <end position="1668"/>
    </location>
</feature>
<dbReference type="InterPro" id="IPR011009">
    <property type="entry name" value="Kinase-like_dom_sf"/>
</dbReference>
<evidence type="ECO:0000256" key="10">
    <source>
        <dbReference type="SAM" id="Coils"/>
    </source>
</evidence>
<proteinExistence type="predicted"/>
<evidence type="ECO:0000259" key="12">
    <source>
        <dbReference type="PROSITE" id="PS50011"/>
    </source>
</evidence>
<evidence type="ECO:0000256" key="4">
    <source>
        <dbReference type="ARBA" id="ARBA00022679"/>
    </source>
</evidence>
<dbReference type="InterPro" id="IPR051348">
    <property type="entry name" value="U-box_ubiquitin_ligases"/>
</dbReference>
<accession>A0A833VUH0</accession>
<evidence type="ECO:0000256" key="6">
    <source>
        <dbReference type="ARBA" id="ARBA00022777"/>
    </source>
</evidence>
<feature type="coiled-coil region" evidence="10">
    <location>
        <begin position="1085"/>
        <end position="1168"/>
    </location>
</feature>
<feature type="region of interest" description="Disordered" evidence="11">
    <location>
        <begin position="1601"/>
        <end position="1675"/>
    </location>
</feature>
<feature type="compositionally biased region" description="Low complexity" evidence="11">
    <location>
        <begin position="20"/>
        <end position="42"/>
    </location>
</feature>
<keyword evidence="14" id="KW-1185">Reference proteome</keyword>
<dbReference type="InterPro" id="IPR001245">
    <property type="entry name" value="Ser-Thr/Tyr_kinase_cat_dom"/>
</dbReference>
<feature type="compositionally biased region" description="Polar residues" evidence="11">
    <location>
        <begin position="1606"/>
        <end position="1640"/>
    </location>
</feature>
<evidence type="ECO:0000256" key="5">
    <source>
        <dbReference type="ARBA" id="ARBA00022741"/>
    </source>
</evidence>
<evidence type="ECO:0000313" key="13">
    <source>
        <dbReference type="EMBL" id="KAF3335698.1"/>
    </source>
</evidence>
<keyword evidence="5 9" id="KW-0547">Nucleotide-binding</keyword>
<comment type="catalytic activity">
    <reaction evidence="1">
        <text>S-ubiquitinyl-[E2 ubiquitin-conjugating enzyme]-L-cysteine + [acceptor protein]-L-lysine = [E2 ubiquitin-conjugating enzyme]-L-cysteine + N(6)-ubiquitinyl-[acceptor protein]-L-lysine.</text>
        <dbReference type="EC" id="2.3.2.27"/>
    </reaction>
</comment>
<keyword evidence="4" id="KW-0808">Transferase</keyword>
<evidence type="ECO:0000256" key="7">
    <source>
        <dbReference type="ARBA" id="ARBA00022786"/>
    </source>
</evidence>
<feature type="domain" description="Protein kinase" evidence="12">
    <location>
        <begin position="1190"/>
        <end position="1457"/>
    </location>
</feature>
<feature type="region of interest" description="Disordered" evidence="11">
    <location>
        <begin position="1688"/>
        <end position="1717"/>
    </location>
</feature>
<dbReference type="PROSITE" id="PS00107">
    <property type="entry name" value="PROTEIN_KINASE_ATP"/>
    <property type="match status" value="1"/>
</dbReference>
<feature type="compositionally biased region" description="Low complexity" evidence="11">
    <location>
        <begin position="1508"/>
        <end position="1527"/>
    </location>
</feature>
<feature type="compositionally biased region" description="Basic and acidic residues" evidence="11">
    <location>
        <begin position="258"/>
        <end position="272"/>
    </location>
</feature>
<evidence type="ECO:0000256" key="3">
    <source>
        <dbReference type="ARBA" id="ARBA00022527"/>
    </source>
</evidence>
<dbReference type="SMART" id="SM00220">
    <property type="entry name" value="S_TKc"/>
    <property type="match status" value="2"/>
</dbReference>
<feature type="compositionally biased region" description="Basic and acidic residues" evidence="11">
    <location>
        <begin position="1056"/>
        <end position="1070"/>
    </location>
</feature>
<dbReference type="PANTHER" id="PTHR45647">
    <property type="entry name" value="OS02G0152300 PROTEIN"/>
    <property type="match status" value="1"/>
</dbReference>
<dbReference type="Gene3D" id="3.30.200.20">
    <property type="entry name" value="Phosphorylase Kinase, domain 1"/>
    <property type="match status" value="2"/>
</dbReference>
<feature type="compositionally biased region" description="Basic and acidic residues" evidence="11">
    <location>
        <begin position="981"/>
        <end position="995"/>
    </location>
</feature>
<evidence type="ECO:0000313" key="14">
    <source>
        <dbReference type="Proteomes" id="UP000623129"/>
    </source>
</evidence>
<feature type="compositionally biased region" description="Polar residues" evidence="11">
    <location>
        <begin position="221"/>
        <end position="255"/>
    </location>
</feature>
<organism evidence="13 14">
    <name type="scientific">Carex littledalei</name>
    <dbReference type="NCBI Taxonomy" id="544730"/>
    <lineage>
        <taxon>Eukaryota</taxon>
        <taxon>Viridiplantae</taxon>
        <taxon>Streptophyta</taxon>
        <taxon>Embryophyta</taxon>
        <taxon>Tracheophyta</taxon>
        <taxon>Spermatophyta</taxon>
        <taxon>Magnoliopsida</taxon>
        <taxon>Liliopsida</taxon>
        <taxon>Poales</taxon>
        <taxon>Cyperaceae</taxon>
        <taxon>Cyperoideae</taxon>
        <taxon>Cariceae</taxon>
        <taxon>Carex</taxon>
        <taxon>Carex subgen. Euthyceras</taxon>
    </lineage>
</organism>
<feature type="domain" description="Protein kinase" evidence="12">
    <location>
        <begin position="466"/>
        <end position="733"/>
    </location>
</feature>
<dbReference type="EC" id="2.3.2.27" evidence="2"/>
<feature type="region of interest" description="Disordered" evidence="11">
    <location>
        <begin position="301"/>
        <end position="356"/>
    </location>
</feature>
<keyword evidence="7" id="KW-0833">Ubl conjugation pathway</keyword>
<feature type="region of interest" description="Disordered" evidence="11">
    <location>
        <begin position="221"/>
        <end position="287"/>
    </location>
</feature>
<dbReference type="PROSITE" id="PS00108">
    <property type="entry name" value="PROTEIN_KINASE_ST"/>
    <property type="match status" value="2"/>
</dbReference>
<dbReference type="InterPro" id="IPR008271">
    <property type="entry name" value="Ser/Thr_kinase_AS"/>
</dbReference>
<feature type="region of interest" description="Disordered" evidence="11">
    <location>
        <begin position="935"/>
        <end position="1012"/>
    </location>
</feature>
<evidence type="ECO:0000256" key="8">
    <source>
        <dbReference type="ARBA" id="ARBA00022840"/>
    </source>
</evidence>
<gene>
    <name evidence="13" type="ORF">FCM35_KLT20205</name>
</gene>
<sequence length="1738" mass="192082">MNFLRGSYTQQQPQVYTFKSDSNVSNGSSISSRSSSGSMVSNLSDPVAPDSFNSADDMVYVAMGKEARDWKANFPWVMQNVPRSKQITIVHIHQPSKAIPMTVYGVVGWVPADQVTAKEVAAYRKVETEKMNKTMSTYSSMFARFKIKPEKLIIESEDIAEGLLSVMTRHSITELVMGAGADKTYSKTMKAPVSPTALTVQARADPACKIWEPYLPPVTVSTVTGSQKSAGQNPKGSQSDRMPSHGSVQSVSPLSSPMDDRYRGSRSDHLDETVMSGATSPYTDLSRLSSSSSLVVDIWDGKPQNRNFSGEEPYQVSGRKSGPGTGDQGRNYYREGYKINQGKDDDVPYPKGRWSQDATDFDDMKRQRDNILEELRRVEGHRDALEDALSNSKHMANDLQTKLSEAHCLVFSLEKEVEELQQERACAVKEVNLLRERVWELELAAGGRDKFCEFSYEELQDATNGFDNSFKIGEGGYGSMFKGSLHGMTVAIKLLNPQGMRGKDEFYQEMDALSKLKHLNISSIIGACPEAWAVVYEFLENGSLEDRLSCKDKARPLTWRARARIAAEICSALIFLHSSNNKQNPVIHGDLKPSNILLDSNFVSRLGDYGIWHVLEANATNILSRCSGPMGSFVYMDPEFFASGELQPCSDVYSFGIVLLRLLTGRPALGIINEVQKAVVKGILEDILDKSAGEWPAEVANRIAVLGMKCCEVKRELRPDLATDAWQVLEPMINPPKLLDFLKGAFDSSTASSISSRSSSNGSFASDLTDVPVGPDSFNSADDMVYVAMGKEAKEWKANLAWVMQNVPRNKKITVVHIHQPSKTIPMHVYGGWLPADQVTAKEVAAYRKVETEKMNKTISTYMSMFARLKIKSEKLIIESEDIAEGLLSVITMHSVTELVMGAGADKTYSKTMKAPVSLTARTVQARANPACKIWEPYIPTQSDPTATGSQKSAGQNPKGSQSDRMPSHGSVQSTSPLPSHADDRYRGSRSDHLDVTVISGPTSPYTDLSRVSSSGSLVVDLWNGEPRNRNFSDEEPYQVSGRQSGPGTGDQGRNYYREGHKTHQGKDADVPYPKGRWSQEATDFDDMKRQRDNILEELRQVEGQTDALEVALANSKQMAKDLQTKLSEAHCLVFSLEREVEELQQERACAVKEANLLRERVQELEHAEPSRVNFCEFSYEELQDATNGFDNSFKIGEGGYGSVFKGSLRGMTVAIKVLNPQGMRGKDEFYQEMDALSKLKHLNISSIIGACPEAWAVVYEFLENGSLEDCLSCKDKMPPLTWRARVRIAAEICSALIFLHATDNKQNPVIHGDLKPSNILLDSNFVCRLGDYGIWHVLEANATNILSRCSSPMGSFVYMDPEFFSAGELQPCSDVYSFGIVLLRLLTGRPALGIINEVQKAVVKGSLKEILDKSSGEWPAEVANRIVDLGMKCCEVKRELRPDLATNAWQILAPMINPPKLLDFLKGTLITGSCYLLRITAESNPSQTAMNFYKTLNPQQPQLYNVKSNSSASSISSRSSSNSVVSDLTDPVDPDSFNSVDDTVYVAMGKEAKDWKANFVWVMQNIPRNKKITIVHIHQPSKSIPMAVYGDFDCYLNREPAPSGPTATGSQKSNGQTPNGSQSDRMPSHGSVQSASPLSSPLHDRYRGSRSDHLDATVTSGSTSPYNEVSRVSSTGSVVVDLWNEKPKNRNFSGEEPYQVSGRKSGPGTGDQGRNYYREGHKTHQIEMAERQMIALD</sequence>
<evidence type="ECO:0000256" key="9">
    <source>
        <dbReference type="PROSITE-ProRule" id="PRU10141"/>
    </source>
</evidence>
<keyword evidence="10" id="KW-0175">Coiled coil</keyword>
<evidence type="ECO:0000256" key="1">
    <source>
        <dbReference type="ARBA" id="ARBA00000900"/>
    </source>
</evidence>
<feature type="region of interest" description="Disordered" evidence="11">
    <location>
        <begin position="18"/>
        <end position="42"/>
    </location>
</feature>
<dbReference type="Gene3D" id="1.10.510.10">
    <property type="entry name" value="Transferase(Phosphotransferase) domain 1"/>
    <property type="match status" value="2"/>
</dbReference>